<dbReference type="Gene3D" id="1.10.101.10">
    <property type="entry name" value="PGBD-like superfamily/PGBD"/>
    <property type="match status" value="2"/>
</dbReference>
<evidence type="ECO:0000313" key="4">
    <source>
        <dbReference type="Proteomes" id="UP001595847"/>
    </source>
</evidence>
<protein>
    <submittedName>
        <fullName evidence="3">Peptidoglycan-binding protein</fullName>
    </submittedName>
</protein>
<organism evidence="3 4">
    <name type="scientific">Nocardiopsis sediminis</name>
    <dbReference type="NCBI Taxonomy" id="1778267"/>
    <lineage>
        <taxon>Bacteria</taxon>
        <taxon>Bacillati</taxon>
        <taxon>Actinomycetota</taxon>
        <taxon>Actinomycetes</taxon>
        <taxon>Streptosporangiales</taxon>
        <taxon>Nocardiopsidaceae</taxon>
        <taxon>Nocardiopsis</taxon>
    </lineage>
</organism>
<dbReference type="SUPFAM" id="SSF47090">
    <property type="entry name" value="PGBD-like"/>
    <property type="match status" value="2"/>
</dbReference>
<comment type="caution">
    <text evidence="3">The sequence shown here is derived from an EMBL/GenBank/DDBJ whole genome shotgun (WGS) entry which is preliminary data.</text>
</comment>
<dbReference type="InterPro" id="IPR036366">
    <property type="entry name" value="PGBDSf"/>
</dbReference>
<dbReference type="Proteomes" id="UP001595847">
    <property type="component" value="Unassembled WGS sequence"/>
</dbReference>
<keyword evidence="4" id="KW-1185">Reference proteome</keyword>
<dbReference type="Pfam" id="PF01471">
    <property type="entry name" value="PG_binding_1"/>
    <property type="match status" value="2"/>
</dbReference>
<reference evidence="4" key="1">
    <citation type="journal article" date="2019" name="Int. J. Syst. Evol. Microbiol.">
        <title>The Global Catalogue of Microorganisms (GCM) 10K type strain sequencing project: providing services to taxonomists for standard genome sequencing and annotation.</title>
        <authorList>
            <consortium name="The Broad Institute Genomics Platform"/>
            <consortium name="The Broad Institute Genome Sequencing Center for Infectious Disease"/>
            <person name="Wu L."/>
            <person name="Ma J."/>
        </authorList>
    </citation>
    <scope>NUCLEOTIDE SEQUENCE [LARGE SCALE GENOMIC DNA]</scope>
    <source>
        <strain evidence="4">TBRC 1826</strain>
    </source>
</reference>
<gene>
    <name evidence="3" type="ORF">ACFOVU_27045</name>
</gene>
<dbReference type="RefSeq" id="WP_378538091.1">
    <property type="nucleotide sequence ID" value="NZ_JBHSBH010000015.1"/>
</dbReference>
<dbReference type="PANTHER" id="PTHR41533">
    <property type="entry name" value="L,D-TRANSPEPTIDASE HI_1667-RELATED"/>
    <property type="match status" value="1"/>
</dbReference>
<feature type="signal peptide" evidence="1">
    <location>
        <begin position="1"/>
        <end position="23"/>
    </location>
</feature>
<sequence>MKKNRIAAIVAAAGIAITLGGVAAPAALADGPDTPPQVTAAIEAQPWVQLQEGDQDYRVLAVGAILNVREYLDKEPTDTFDADLTAAVEEYQSDSELSVDGVVGDATWEALSDDVGTVDGDDPRNAYTDLLEQSLTHLGYDVDGEYDGDLAAAVRAFQEDQGIGVDGIIGPITFRAMYAEGAEDAS</sequence>
<feature type="domain" description="Peptidoglycan binding-like" evidence="2">
    <location>
        <begin position="130"/>
        <end position="177"/>
    </location>
</feature>
<dbReference type="InterPro" id="IPR036365">
    <property type="entry name" value="PGBD-like_sf"/>
</dbReference>
<dbReference type="PANTHER" id="PTHR41533:SF1">
    <property type="entry name" value="L,D-TRANSPEPTIDASE YCBB-RELATED"/>
    <property type="match status" value="1"/>
</dbReference>
<feature type="domain" description="Peptidoglycan binding-like" evidence="2">
    <location>
        <begin position="60"/>
        <end position="111"/>
    </location>
</feature>
<evidence type="ECO:0000313" key="3">
    <source>
        <dbReference type="EMBL" id="MFC3999600.1"/>
    </source>
</evidence>
<dbReference type="EMBL" id="JBHSBH010000015">
    <property type="protein sequence ID" value="MFC3999600.1"/>
    <property type="molecule type" value="Genomic_DNA"/>
</dbReference>
<feature type="chain" id="PRO_5045927163" evidence="1">
    <location>
        <begin position="24"/>
        <end position="186"/>
    </location>
</feature>
<accession>A0ABV8FXV9</accession>
<name>A0ABV8FXV9_9ACTN</name>
<proteinExistence type="predicted"/>
<evidence type="ECO:0000256" key="1">
    <source>
        <dbReference type="SAM" id="SignalP"/>
    </source>
</evidence>
<evidence type="ECO:0000259" key="2">
    <source>
        <dbReference type="Pfam" id="PF01471"/>
    </source>
</evidence>
<dbReference type="InterPro" id="IPR052905">
    <property type="entry name" value="LD-transpeptidase_YkuD-like"/>
</dbReference>
<dbReference type="InterPro" id="IPR002477">
    <property type="entry name" value="Peptidoglycan-bd-like"/>
</dbReference>
<keyword evidence="1" id="KW-0732">Signal</keyword>